<reference evidence="1 2" key="1">
    <citation type="journal article" date="2023" name="Genes (Basel)">
        <title>Chromosome-Level Genome Assembly and Circadian Gene Repertoire of the Patagonia Blennie Eleginops maclovinus-The Closest Ancestral Proxy of Antarctic Cryonotothenioids.</title>
        <authorList>
            <person name="Cheng C.C."/>
            <person name="Rivera-Colon A.G."/>
            <person name="Minhas B.F."/>
            <person name="Wilson L."/>
            <person name="Rayamajhi N."/>
            <person name="Vargas-Chacoff L."/>
            <person name="Catchen J.M."/>
        </authorList>
    </citation>
    <scope>NUCLEOTIDE SEQUENCE [LARGE SCALE GENOMIC DNA]</scope>
    <source>
        <strain evidence="1">JMC-PN-2008</strain>
    </source>
</reference>
<dbReference type="Proteomes" id="UP001346869">
    <property type="component" value="Unassembled WGS sequence"/>
</dbReference>
<sequence length="90" mass="9756">MELVPGVGQVMVEEVALRPDHSRASCSSLSPQRDISFSFCLPHHSATPSPLSDNPPFNPCALSCTLREANTIDELPACQRAASLLRHAWS</sequence>
<gene>
    <name evidence="1" type="ORF">PBY51_012446</name>
</gene>
<dbReference type="EMBL" id="JAUZQC010000008">
    <property type="protein sequence ID" value="KAK5867998.1"/>
    <property type="molecule type" value="Genomic_DNA"/>
</dbReference>
<evidence type="ECO:0000313" key="1">
    <source>
        <dbReference type="EMBL" id="KAK5867998.1"/>
    </source>
</evidence>
<proteinExistence type="predicted"/>
<accession>A0AAN8AUS0</accession>
<keyword evidence="2" id="KW-1185">Reference proteome</keyword>
<name>A0AAN8AUS0_ELEMC</name>
<dbReference type="AlphaFoldDB" id="A0AAN8AUS0"/>
<evidence type="ECO:0000313" key="2">
    <source>
        <dbReference type="Proteomes" id="UP001346869"/>
    </source>
</evidence>
<comment type="caution">
    <text evidence="1">The sequence shown here is derived from an EMBL/GenBank/DDBJ whole genome shotgun (WGS) entry which is preliminary data.</text>
</comment>
<reference evidence="1 2" key="2">
    <citation type="journal article" date="2023" name="Mol. Biol. Evol.">
        <title>Genomics of Secondarily Temperate Adaptation in the Only Non-Antarctic Icefish.</title>
        <authorList>
            <person name="Rivera-Colon A.G."/>
            <person name="Rayamajhi N."/>
            <person name="Minhas B.F."/>
            <person name="Madrigal G."/>
            <person name="Bilyk K.T."/>
            <person name="Yoon V."/>
            <person name="Hune M."/>
            <person name="Gregory S."/>
            <person name="Cheng C.H.C."/>
            <person name="Catchen J.M."/>
        </authorList>
    </citation>
    <scope>NUCLEOTIDE SEQUENCE [LARGE SCALE GENOMIC DNA]</scope>
    <source>
        <strain evidence="1">JMC-PN-2008</strain>
    </source>
</reference>
<protein>
    <submittedName>
        <fullName evidence="1">Uncharacterized protein</fullName>
    </submittedName>
</protein>
<organism evidence="1 2">
    <name type="scientific">Eleginops maclovinus</name>
    <name type="common">Patagonian blennie</name>
    <name type="synonym">Eleginus maclovinus</name>
    <dbReference type="NCBI Taxonomy" id="56733"/>
    <lineage>
        <taxon>Eukaryota</taxon>
        <taxon>Metazoa</taxon>
        <taxon>Chordata</taxon>
        <taxon>Craniata</taxon>
        <taxon>Vertebrata</taxon>
        <taxon>Euteleostomi</taxon>
        <taxon>Actinopterygii</taxon>
        <taxon>Neopterygii</taxon>
        <taxon>Teleostei</taxon>
        <taxon>Neoteleostei</taxon>
        <taxon>Acanthomorphata</taxon>
        <taxon>Eupercaria</taxon>
        <taxon>Perciformes</taxon>
        <taxon>Notothenioidei</taxon>
        <taxon>Eleginopidae</taxon>
        <taxon>Eleginops</taxon>
    </lineage>
</organism>